<dbReference type="InterPro" id="IPR013083">
    <property type="entry name" value="Znf_RING/FYVE/PHD"/>
</dbReference>
<dbReference type="EMBL" id="KN836025">
    <property type="protein sequence ID" value="KIK33101.1"/>
    <property type="molecule type" value="Genomic_DNA"/>
</dbReference>
<dbReference type="SUPFAM" id="SSF57850">
    <property type="entry name" value="RING/U-box"/>
    <property type="match status" value="1"/>
</dbReference>
<accession>A0A0C9ZUQ0</accession>
<dbReference type="HOGENOM" id="CLU_057727_1_0_1"/>
<keyword evidence="3" id="KW-0862">Zinc</keyword>
<sequence length="221" mass="25055">MPATRTHSSSSRHSHRPTPGLNVREVIVLSSDGENAQPSEIGSSRTKKNTIKKPKFPMCEVLELSSSDEEPVLPKPPGNDSSWQREKSKLKQINEHLERKVARQRAQLDNSRKRLEEQRQELVAQSREIDAGHQEIKLQQEKLTVLQVKGKSKYVDATELGGILSCDICAHLMHSPYLLSDCGHCYCEGCLKGWFDETLTKHIRAHPTYDVNRKLVPPNFL</sequence>
<proteinExistence type="predicted"/>
<name>A0A0C9ZUQ0_9AGAM</name>
<evidence type="ECO:0000256" key="3">
    <source>
        <dbReference type="ARBA" id="ARBA00022833"/>
    </source>
</evidence>
<keyword evidence="4" id="KW-0175">Coiled coil</keyword>
<dbReference type="InParanoid" id="A0A0C9ZUQ0"/>
<dbReference type="Proteomes" id="UP000054485">
    <property type="component" value="Unassembled WGS sequence"/>
</dbReference>
<evidence type="ECO:0000256" key="5">
    <source>
        <dbReference type="SAM" id="MobiDB-lite"/>
    </source>
</evidence>
<reference evidence="7 8" key="1">
    <citation type="submission" date="2014-04" db="EMBL/GenBank/DDBJ databases">
        <authorList>
            <consortium name="DOE Joint Genome Institute"/>
            <person name="Kuo A."/>
            <person name="Ruytinx J."/>
            <person name="Rineau F."/>
            <person name="Colpaert J."/>
            <person name="Kohler A."/>
            <person name="Nagy L.G."/>
            <person name="Floudas D."/>
            <person name="Copeland A."/>
            <person name="Barry K.W."/>
            <person name="Cichocki N."/>
            <person name="Veneault-Fourrey C."/>
            <person name="LaButti K."/>
            <person name="Lindquist E.A."/>
            <person name="Lipzen A."/>
            <person name="Lundell T."/>
            <person name="Morin E."/>
            <person name="Murat C."/>
            <person name="Sun H."/>
            <person name="Tunlid A."/>
            <person name="Henrissat B."/>
            <person name="Grigoriev I.V."/>
            <person name="Hibbett D.S."/>
            <person name="Martin F."/>
            <person name="Nordberg H.P."/>
            <person name="Cantor M.N."/>
            <person name="Hua S.X."/>
        </authorList>
    </citation>
    <scope>NUCLEOTIDE SEQUENCE [LARGE SCALE GENOMIC DNA]</scope>
    <source>
        <strain evidence="7 8">UH-Slu-Lm8-n1</strain>
    </source>
</reference>
<feature type="coiled-coil region" evidence="4">
    <location>
        <begin position="87"/>
        <end position="135"/>
    </location>
</feature>
<feature type="domain" description="Zinc finger RING-type eukaryotic" evidence="6">
    <location>
        <begin position="166"/>
        <end position="195"/>
    </location>
</feature>
<organism evidence="7 8">
    <name type="scientific">Suillus luteus UH-Slu-Lm8-n1</name>
    <dbReference type="NCBI Taxonomy" id="930992"/>
    <lineage>
        <taxon>Eukaryota</taxon>
        <taxon>Fungi</taxon>
        <taxon>Dikarya</taxon>
        <taxon>Basidiomycota</taxon>
        <taxon>Agaricomycotina</taxon>
        <taxon>Agaricomycetes</taxon>
        <taxon>Agaricomycetidae</taxon>
        <taxon>Boletales</taxon>
        <taxon>Suillineae</taxon>
        <taxon>Suillaceae</taxon>
        <taxon>Suillus</taxon>
    </lineage>
</organism>
<evidence type="ECO:0000313" key="7">
    <source>
        <dbReference type="EMBL" id="KIK33101.1"/>
    </source>
</evidence>
<dbReference type="OrthoDB" id="2669864at2759"/>
<dbReference type="Gene3D" id="3.30.40.10">
    <property type="entry name" value="Zinc/RING finger domain, C3HC4 (zinc finger)"/>
    <property type="match status" value="1"/>
</dbReference>
<keyword evidence="8" id="KW-1185">Reference proteome</keyword>
<protein>
    <recommendedName>
        <fullName evidence="6">Zinc finger RING-type eukaryotic domain-containing protein</fullName>
    </recommendedName>
</protein>
<dbReference type="PROSITE" id="PS00518">
    <property type="entry name" value="ZF_RING_1"/>
    <property type="match status" value="1"/>
</dbReference>
<evidence type="ECO:0000256" key="4">
    <source>
        <dbReference type="SAM" id="Coils"/>
    </source>
</evidence>
<feature type="region of interest" description="Disordered" evidence="5">
    <location>
        <begin position="1"/>
        <end position="86"/>
    </location>
</feature>
<dbReference type="AlphaFoldDB" id="A0A0C9ZUQ0"/>
<reference evidence="8" key="2">
    <citation type="submission" date="2015-01" db="EMBL/GenBank/DDBJ databases">
        <title>Evolutionary Origins and Diversification of the Mycorrhizal Mutualists.</title>
        <authorList>
            <consortium name="DOE Joint Genome Institute"/>
            <consortium name="Mycorrhizal Genomics Consortium"/>
            <person name="Kohler A."/>
            <person name="Kuo A."/>
            <person name="Nagy L.G."/>
            <person name="Floudas D."/>
            <person name="Copeland A."/>
            <person name="Barry K.W."/>
            <person name="Cichocki N."/>
            <person name="Veneault-Fourrey C."/>
            <person name="LaButti K."/>
            <person name="Lindquist E.A."/>
            <person name="Lipzen A."/>
            <person name="Lundell T."/>
            <person name="Morin E."/>
            <person name="Murat C."/>
            <person name="Riley R."/>
            <person name="Ohm R."/>
            <person name="Sun H."/>
            <person name="Tunlid A."/>
            <person name="Henrissat B."/>
            <person name="Grigoriev I.V."/>
            <person name="Hibbett D.S."/>
            <person name="Martin F."/>
        </authorList>
    </citation>
    <scope>NUCLEOTIDE SEQUENCE [LARGE SCALE GENOMIC DNA]</scope>
    <source>
        <strain evidence="8">UH-Slu-Lm8-n1</strain>
    </source>
</reference>
<evidence type="ECO:0000259" key="6">
    <source>
        <dbReference type="Pfam" id="PF13445"/>
    </source>
</evidence>
<keyword evidence="2" id="KW-0863">Zinc-finger</keyword>
<feature type="compositionally biased region" description="Basic residues" evidence="5">
    <location>
        <begin position="45"/>
        <end position="55"/>
    </location>
</feature>
<evidence type="ECO:0000256" key="2">
    <source>
        <dbReference type="ARBA" id="ARBA00022771"/>
    </source>
</evidence>
<dbReference type="STRING" id="930992.A0A0C9ZUQ0"/>
<evidence type="ECO:0000313" key="8">
    <source>
        <dbReference type="Proteomes" id="UP000054485"/>
    </source>
</evidence>
<dbReference type="GO" id="GO:0008270">
    <property type="term" value="F:zinc ion binding"/>
    <property type="evidence" value="ECO:0007669"/>
    <property type="project" value="UniProtKB-KW"/>
</dbReference>
<feature type="compositionally biased region" description="Polar residues" evidence="5">
    <location>
        <begin position="32"/>
        <end position="44"/>
    </location>
</feature>
<dbReference type="InterPro" id="IPR027370">
    <property type="entry name" value="Znf-RING_euk"/>
</dbReference>
<dbReference type="InterPro" id="IPR017907">
    <property type="entry name" value="Znf_RING_CS"/>
</dbReference>
<gene>
    <name evidence="7" type="ORF">CY34DRAFT_18592</name>
</gene>
<keyword evidence="1" id="KW-0479">Metal-binding</keyword>
<dbReference type="Pfam" id="PF13445">
    <property type="entry name" value="zf-RING_UBOX"/>
    <property type="match status" value="1"/>
</dbReference>
<evidence type="ECO:0000256" key="1">
    <source>
        <dbReference type="ARBA" id="ARBA00022723"/>
    </source>
</evidence>